<dbReference type="CDD" id="cd00130">
    <property type="entry name" value="PAS"/>
    <property type="match status" value="3"/>
</dbReference>
<dbReference type="SMART" id="SM00091">
    <property type="entry name" value="PAS"/>
    <property type="match status" value="3"/>
</dbReference>
<evidence type="ECO:0000256" key="12">
    <source>
        <dbReference type="ARBA" id="ARBA00022840"/>
    </source>
</evidence>
<evidence type="ECO:0000256" key="16">
    <source>
        <dbReference type="SAM" id="MobiDB-lite"/>
    </source>
</evidence>
<organism evidence="19 20">
    <name type="scientific">Sphingomonas citri</name>
    <dbReference type="NCBI Taxonomy" id="2862499"/>
    <lineage>
        <taxon>Bacteria</taxon>
        <taxon>Pseudomonadati</taxon>
        <taxon>Pseudomonadota</taxon>
        <taxon>Alphaproteobacteria</taxon>
        <taxon>Sphingomonadales</taxon>
        <taxon>Sphingomonadaceae</taxon>
        <taxon>Sphingomonas</taxon>
    </lineage>
</organism>
<feature type="domain" description="PAC" evidence="18">
    <location>
        <begin position="344"/>
        <end position="397"/>
    </location>
</feature>
<keyword evidence="20" id="KW-1185">Reference proteome</keyword>
<dbReference type="PROSITE" id="PS50113">
    <property type="entry name" value="PAC"/>
    <property type="match status" value="3"/>
</dbReference>
<accession>A0ABS7BRG8</accession>
<dbReference type="Pfam" id="PF07536">
    <property type="entry name" value="HWE_HK"/>
    <property type="match status" value="1"/>
</dbReference>
<dbReference type="PANTHER" id="PTHR41523">
    <property type="entry name" value="TWO-COMPONENT SYSTEM SENSOR PROTEIN"/>
    <property type="match status" value="1"/>
</dbReference>
<evidence type="ECO:0000256" key="15">
    <source>
        <dbReference type="ARBA" id="ARBA00023170"/>
    </source>
</evidence>
<evidence type="ECO:0000256" key="9">
    <source>
        <dbReference type="ARBA" id="ARBA00022737"/>
    </source>
</evidence>
<dbReference type="Gene3D" id="3.30.450.20">
    <property type="entry name" value="PAS domain"/>
    <property type="match status" value="3"/>
</dbReference>
<evidence type="ECO:0000256" key="10">
    <source>
        <dbReference type="ARBA" id="ARBA00022741"/>
    </source>
</evidence>
<dbReference type="RefSeq" id="WP_219749548.1">
    <property type="nucleotide sequence ID" value="NZ_JAHXZN010000006.1"/>
</dbReference>
<evidence type="ECO:0000256" key="4">
    <source>
        <dbReference type="ARBA" id="ARBA00022553"/>
    </source>
</evidence>
<keyword evidence="7" id="KW-0288">FMN</keyword>
<evidence type="ECO:0000256" key="11">
    <source>
        <dbReference type="ARBA" id="ARBA00022777"/>
    </source>
</evidence>
<comment type="caution">
    <text evidence="19">The sequence shown here is derived from an EMBL/GenBank/DDBJ whole genome shotgun (WGS) entry which is preliminary data.</text>
</comment>
<dbReference type="SUPFAM" id="SSF55785">
    <property type="entry name" value="PYP-like sensor domain (PAS domain)"/>
    <property type="match status" value="3"/>
</dbReference>
<evidence type="ECO:0000259" key="18">
    <source>
        <dbReference type="PROSITE" id="PS50113"/>
    </source>
</evidence>
<evidence type="ECO:0000313" key="20">
    <source>
        <dbReference type="Proteomes" id="UP000759103"/>
    </source>
</evidence>
<keyword evidence="14" id="KW-0843">Virulence</keyword>
<keyword evidence="11" id="KW-0418">Kinase</keyword>
<keyword evidence="4" id="KW-0597">Phosphoprotein</keyword>
<evidence type="ECO:0000256" key="2">
    <source>
        <dbReference type="ARBA" id="ARBA00012438"/>
    </source>
</evidence>
<keyword evidence="10" id="KW-0547">Nucleotide-binding</keyword>
<keyword evidence="13" id="KW-0157">Chromophore</keyword>
<evidence type="ECO:0000256" key="5">
    <source>
        <dbReference type="ARBA" id="ARBA00022606"/>
    </source>
</evidence>
<proteinExistence type="predicted"/>
<dbReference type="InterPro" id="IPR035965">
    <property type="entry name" value="PAS-like_dom_sf"/>
</dbReference>
<evidence type="ECO:0000313" key="19">
    <source>
        <dbReference type="EMBL" id="MBW6532194.1"/>
    </source>
</evidence>
<dbReference type="Pfam" id="PF08447">
    <property type="entry name" value="PAS_3"/>
    <property type="match status" value="1"/>
</dbReference>
<keyword evidence="3" id="KW-0600">Photoreceptor protein</keyword>
<feature type="domain" description="PAS" evidence="17">
    <location>
        <begin position="39"/>
        <end position="85"/>
    </location>
</feature>
<feature type="region of interest" description="Disordered" evidence="16">
    <location>
        <begin position="604"/>
        <end position="623"/>
    </location>
</feature>
<dbReference type="PANTHER" id="PTHR41523:SF8">
    <property type="entry name" value="ETHYLENE RESPONSE SENSOR PROTEIN"/>
    <property type="match status" value="1"/>
</dbReference>
<dbReference type="NCBIfam" id="TIGR00229">
    <property type="entry name" value="sensory_box"/>
    <property type="match status" value="3"/>
</dbReference>
<keyword evidence="15" id="KW-0675">Receptor</keyword>
<name>A0ABS7BRG8_9SPHN</name>
<dbReference type="Pfam" id="PF08448">
    <property type="entry name" value="PAS_4"/>
    <property type="match status" value="1"/>
</dbReference>
<protein>
    <recommendedName>
        <fullName evidence="2">histidine kinase</fullName>
        <ecNumber evidence="2">2.7.13.3</ecNumber>
    </recommendedName>
</protein>
<dbReference type="InterPro" id="IPR011102">
    <property type="entry name" value="Sig_transdc_His_kinase_HWE"/>
</dbReference>
<feature type="domain" description="PAS" evidence="17">
    <location>
        <begin position="267"/>
        <end position="342"/>
    </location>
</feature>
<dbReference type="InterPro" id="IPR000014">
    <property type="entry name" value="PAS"/>
</dbReference>
<dbReference type="InterPro" id="IPR036890">
    <property type="entry name" value="HATPase_C_sf"/>
</dbReference>
<keyword evidence="6" id="KW-0285">Flavoprotein</keyword>
<dbReference type="EC" id="2.7.13.3" evidence="2"/>
<dbReference type="SMART" id="SM00911">
    <property type="entry name" value="HWE_HK"/>
    <property type="match status" value="1"/>
</dbReference>
<feature type="domain" description="PAS" evidence="17">
    <location>
        <begin position="141"/>
        <end position="211"/>
    </location>
</feature>
<evidence type="ECO:0000259" key="17">
    <source>
        <dbReference type="PROSITE" id="PS50112"/>
    </source>
</evidence>
<dbReference type="Proteomes" id="UP000759103">
    <property type="component" value="Unassembled WGS sequence"/>
</dbReference>
<keyword evidence="5" id="KW-0716">Sensory transduction</keyword>
<evidence type="ECO:0000256" key="7">
    <source>
        <dbReference type="ARBA" id="ARBA00022643"/>
    </source>
</evidence>
<dbReference type="InterPro" id="IPR013655">
    <property type="entry name" value="PAS_fold_3"/>
</dbReference>
<dbReference type="InterPro" id="IPR013656">
    <property type="entry name" value="PAS_4"/>
</dbReference>
<sequence>MNGSPHEEEDARWFRRAAMATGHAIVVTGPEIERPGPVIRFVNAAMCALTGYAEHELLGATPRILQGPETDRAVLAALKDALRAGRGYAGETINYRKDGARYVVDWTIDPIRDEAGVIEGWIGVQRDITAERGRDIERAEAGARLRAIFSAASVGLSEVDQHGRFLRVNQELCRLLGRGEAELLRLGVADVTRPAYLAPSFAAVERALAGGRTATLDKCYHRPDGTVVWANSSITPLGAPGDPARSLLVVTIDLTARKRAEAALRESEELFRQFGTASADALWVRDARDLRVEYASPAFERLYGLPLATVGARDDLRRVARLILPADRAGALDAVRRVRAGATVTAEFRIRRAEDGAVRWVRDTAFPIRDGEGRIHRIGGISEDATAAKASSDRLEVLVAELQHRTRNLLGVVRGLSNQLIASSASLDDFAGRFDDRLRALARVNGLLARLSEGDRITFDELARSELESLGGADWLGSGRVTMTGPTGVRLRSSTVQTFALALHELATNALKYGALSPRGGRLALDWRVATVGGVPMLHVTWQESGVARDPVADAPAPGGGYGRELIEHALPYQLGARTRFALRDDGVHCEIALPASRGSETARAALDAGADPGGAGHDIGED</sequence>
<dbReference type="Gene3D" id="3.30.565.10">
    <property type="entry name" value="Histidine kinase-like ATPase, C-terminal domain"/>
    <property type="match status" value="1"/>
</dbReference>
<evidence type="ECO:0000256" key="14">
    <source>
        <dbReference type="ARBA" id="ARBA00023026"/>
    </source>
</evidence>
<feature type="compositionally biased region" description="Gly residues" evidence="16">
    <location>
        <begin position="612"/>
        <end position="623"/>
    </location>
</feature>
<comment type="catalytic activity">
    <reaction evidence="1">
        <text>ATP + protein L-histidine = ADP + protein N-phospho-L-histidine.</text>
        <dbReference type="EC" id="2.7.13.3"/>
    </reaction>
</comment>
<feature type="domain" description="PAC" evidence="18">
    <location>
        <begin position="214"/>
        <end position="266"/>
    </location>
</feature>
<evidence type="ECO:0000256" key="6">
    <source>
        <dbReference type="ARBA" id="ARBA00022630"/>
    </source>
</evidence>
<reference evidence="19 20" key="1">
    <citation type="submission" date="2021-07" db="EMBL/GenBank/DDBJ databases">
        <title>Sphingomonas sp.</title>
        <authorList>
            <person name="Feng G."/>
            <person name="Li J."/>
            <person name="Pan M."/>
        </authorList>
    </citation>
    <scope>NUCLEOTIDE SEQUENCE [LARGE SCALE GENOMIC DNA]</scope>
    <source>
        <strain evidence="19 20">RRHST34</strain>
    </source>
</reference>
<evidence type="ECO:0000256" key="13">
    <source>
        <dbReference type="ARBA" id="ARBA00022991"/>
    </source>
</evidence>
<keyword evidence="12" id="KW-0067">ATP-binding</keyword>
<dbReference type="PROSITE" id="PS50112">
    <property type="entry name" value="PAS"/>
    <property type="match status" value="3"/>
</dbReference>
<evidence type="ECO:0000256" key="1">
    <source>
        <dbReference type="ARBA" id="ARBA00000085"/>
    </source>
</evidence>
<dbReference type="InterPro" id="IPR000700">
    <property type="entry name" value="PAS-assoc_C"/>
</dbReference>
<dbReference type="EMBL" id="JAHXZN010000006">
    <property type="protein sequence ID" value="MBW6532194.1"/>
    <property type="molecule type" value="Genomic_DNA"/>
</dbReference>
<dbReference type="InterPro" id="IPR001610">
    <property type="entry name" value="PAC"/>
</dbReference>
<keyword evidence="8" id="KW-0808">Transferase</keyword>
<dbReference type="Pfam" id="PF13426">
    <property type="entry name" value="PAS_9"/>
    <property type="match status" value="1"/>
</dbReference>
<evidence type="ECO:0000256" key="8">
    <source>
        <dbReference type="ARBA" id="ARBA00022679"/>
    </source>
</evidence>
<evidence type="ECO:0000256" key="3">
    <source>
        <dbReference type="ARBA" id="ARBA00022543"/>
    </source>
</evidence>
<dbReference type="SMART" id="SM00086">
    <property type="entry name" value="PAC"/>
    <property type="match status" value="3"/>
</dbReference>
<keyword evidence="9" id="KW-0677">Repeat</keyword>
<feature type="domain" description="PAC" evidence="18">
    <location>
        <begin position="88"/>
        <end position="140"/>
    </location>
</feature>
<gene>
    <name evidence="19" type="ORF">KZ820_15740</name>
</gene>